<keyword evidence="10" id="KW-1185">Reference proteome</keyword>
<comment type="caution">
    <text evidence="9">The sequence shown here is derived from an EMBL/GenBank/DDBJ whole genome shotgun (WGS) entry which is preliminary data.</text>
</comment>
<dbReference type="PANTHER" id="PTHR33572">
    <property type="entry name" value="SPORE DEVELOPMENT REGULATOR VOSA"/>
    <property type="match status" value="1"/>
</dbReference>
<proteinExistence type="predicted"/>
<evidence type="ECO:0000259" key="8">
    <source>
        <dbReference type="PROSITE" id="PS51821"/>
    </source>
</evidence>
<evidence type="ECO:0000256" key="6">
    <source>
        <dbReference type="SAM" id="MobiDB-lite"/>
    </source>
</evidence>
<feature type="region of interest" description="Disordered" evidence="6">
    <location>
        <begin position="508"/>
        <end position="529"/>
    </location>
</feature>
<dbReference type="Gene3D" id="2.60.40.3960">
    <property type="entry name" value="Velvet domain"/>
    <property type="match status" value="1"/>
</dbReference>
<feature type="domain" description="Velvet" evidence="8">
    <location>
        <begin position="61"/>
        <end position="237"/>
    </location>
</feature>
<feature type="region of interest" description="Disordered" evidence="6">
    <location>
        <begin position="1"/>
        <end position="25"/>
    </location>
</feature>
<accession>W9WC54</accession>
<dbReference type="PROSITE" id="PS51821">
    <property type="entry name" value="VELVET"/>
    <property type="match status" value="1"/>
</dbReference>
<dbReference type="Pfam" id="PF11754">
    <property type="entry name" value="Velvet"/>
    <property type="match status" value="1"/>
</dbReference>
<evidence type="ECO:0000256" key="2">
    <source>
        <dbReference type="ARBA" id="ARBA00022969"/>
    </source>
</evidence>
<keyword evidence="7" id="KW-0812">Transmembrane</keyword>
<evidence type="ECO:0000313" key="10">
    <source>
        <dbReference type="Proteomes" id="UP000019471"/>
    </source>
</evidence>
<feature type="transmembrane region" description="Helical" evidence="7">
    <location>
        <begin position="160"/>
        <end position="179"/>
    </location>
</feature>
<dbReference type="GO" id="GO:0005634">
    <property type="term" value="C:nucleus"/>
    <property type="evidence" value="ECO:0007669"/>
    <property type="project" value="UniProtKB-SubCell"/>
</dbReference>
<evidence type="ECO:0000256" key="3">
    <source>
        <dbReference type="ARBA" id="ARBA00023015"/>
    </source>
</evidence>
<dbReference type="AlphaFoldDB" id="W9WC54"/>
<keyword evidence="3" id="KW-0805">Transcription regulation</keyword>
<keyword evidence="5" id="KW-0539">Nucleus</keyword>
<organism evidence="9 10">
    <name type="scientific">Cladophialophora psammophila CBS 110553</name>
    <dbReference type="NCBI Taxonomy" id="1182543"/>
    <lineage>
        <taxon>Eukaryota</taxon>
        <taxon>Fungi</taxon>
        <taxon>Dikarya</taxon>
        <taxon>Ascomycota</taxon>
        <taxon>Pezizomycotina</taxon>
        <taxon>Eurotiomycetes</taxon>
        <taxon>Chaetothyriomycetidae</taxon>
        <taxon>Chaetothyriales</taxon>
        <taxon>Herpotrichiellaceae</taxon>
        <taxon>Cladophialophora</taxon>
    </lineage>
</organism>
<dbReference type="GeneID" id="19195904"/>
<dbReference type="OrthoDB" id="5599552at2759"/>
<dbReference type="InterPro" id="IPR037525">
    <property type="entry name" value="Velvet_dom"/>
</dbReference>
<dbReference type="PANTHER" id="PTHR33572:SF18">
    <property type="entry name" value="SPORE DEVELOPMENT REGULATOR VOSA"/>
    <property type="match status" value="1"/>
</dbReference>
<dbReference type="HOGENOM" id="CLU_560240_0_0_1"/>
<evidence type="ECO:0000256" key="1">
    <source>
        <dbReference type="ARBA" id="ARBA00004123"/>
    </source>
</evidence>
<evidence type="ECO:0000256" key="5">
    <source>
        <dbReference type="ARBA" id="ARBA00023242"/>
    </source>
</evidence>
<protein>
    <recommendedName>
        <fullName evidence="8">Velvet domain-containing protein</fullName>
    </recommendedName>
</protein>
<dbReference type="Proteomes" id="UP000019471">
    <property type="component" value="Unassembled WGS sequence"/>
</dbReference>
<keyword evidence="2" id="KW-0749">Sporulation</keyword>
<keyword evidence="7" id="KW-1133">Transmembrane helix</keyword>
<dbReference type="InterPro" id="IPR021740">
    <property type="entry name" value="Velvet"/>
</dbReference>
<dbReference type="GO" id="GO:0030435">
    <property type="term" value="P:sporulation resulting in formation of a cellular spore"/>
    <property type="evidence" value="ECO:0007669"/>
    <property type="project" value="UniProtKB-KW"/>
</dbReference>
<keyword evidence="4" id="KW-0804">Transcription</keyword>
<dbReference type="RefSeq" id="XP_007749977.1">
    <property type="nucleotide sequence ID" value="XM_007751787.1"/>
</dbReference>
<dbReference type="STRING" id="1182543.W9WC54"/>
<evidence type="ECO:0000256" key="7">
    <source>
        <dbReference type="SAM" id="Phobius"/>
    </source>
</evidence>
<evidence type="ECO:0000256" key="4">
    <source>
        <dbReference type="ARBA" id="ARBA00023163"/>
    </source>
</evidence>
<dbReference type="InterPro" id="IPR038491">
    <property type="entry name" value="Velvet_dom_sf"/>
</dbReference>
<reference evidence="9 10" key="1">
    <citation type="submission" date="2013-03" db="EMBL/GenBank/DDBJ databases">
        <title>The Genome Sequence of Cladophialophora psammophila CBS 110553.</title>
        <authorList>
            <consortium name="The Broad Institute Genomics Platform"/>
            <person name="Cuomo C."/>
            <person name="de Hoog S."/>
            <person name="Gorbushina A."/>
            <person name="Walker B."/>
            <person name="Young S.K."/>
            <person name="Zeng Q."/>
            <person name="Gargeya S."/>
            <person name="Fitzgerald M."/>
            <person name="Haas B."/>
            <person name="Abouelleil A."/>
            <person name="Allen A.W."/>
            <person name="Alvarado L."/>
            <person name="Arachchi H.M."/>
            <person name="Berlin A.M."/>
            <person name="Chapman S.B."/>
            <person name="Gainer-Dewar J."/>
            <person name="Goldberg J."/>
            <person name="Griggs A."/>
            <person name="Gujja S."/>
            <person name="Hansen M."/>
            <person name="Howarth C."/>
            <person name="Imamovic A."/>
            <person name="Ireland A."/>
            <person name="Larimer J."/>
            <person name="McCowan C."/>
            <person name="Murphy C."/>
            <person name="Pearson M."/>
            <person name="Poon T.W."/>
            <person name="Priest M."/>
            <person name="Roberts A."/>
            <person name="Saif S."/>
            <person name="Shea T."/>
            <person name="Sisk P."/>
            <person name="Sykes S."/>
            <person name="Wortman J."/>
            <person name="Nusbaum C."/>
            <person name="Birren B."/>
        </authorList>
    </citation>
    <scope>NUCLEOTIDE SEQUENCE [LARGE SCALE GENOMIC DNA]</scope>
    <source>
        <strain evidence="9 10">CBS 110553</strain>
    </source>
</reference>
<dbReference type="eggNOG" id="ENOG502RYQD">
    <property type="taxonomic scope" value="Eukaryota"/>
</dbReference>
<keyword evidence="7" id="KW-0472">Membrane</keyword>
<evidence type="ECO:0000313" key="9">
    <source>
        <dbReference type="EMBL" id="EXJ65687.1"/>
    </source>
</evidence>
<comment type="subcellular location">
    <subcellularLocation>
        <location evidence="1">Nucleus</location>
    </subcellularLocation>
</comment>
<sequence>MVDQAAPRPGFRKPQVPASASTRTLTRKPPVLVDPYLAERIQSRSLIPRSVVGNARFQDAGRIDMYKMMIKQQPRDGQVLTAQKRASAKKPQNERISLDPPAVVELAVLDDDPSRCWLHSPYLFCTAELVRLDDKPNRSDTLSGTLTSSLHVVKMNDGKAHGFFVFSDLVPLCAGMFFLRFTLFEMRKSPDGLFAEMLNSVSSVTLEVHARNKFAPLAKSTDLTRALSEGGVKVRVRKEPTRRLQRNKTSWGFQRYMAGYGQVVPAAVYGQPQLYPHHGQYHEHWSQNGNAAYNTNNAIDIRDRLSVQHHGMAPPWHGGAHQQAALAMAPPMLPQQLFPQPLHRLQHGAFLQDVQKQSVSQPLPLMQHTALLHETQHSLMPPPPSQSQQQQPSFPPLEQILPQHFIPLPPANYTVRDDTNQLGFSTGAENELFFATTSASSMPHFTAADEQVSYTTSSAAQMMYVTALEDQMIRRTSPGTDSAYTSSSSGLDQQQYLQSAGHVSGTYDVSSFNPLQDPYDPNSSHGGFQ</sequence>
<dbReference type="EMBL" id="AMGX01000024">
    <property type="protein sequence ID" value="EXJ65687.1"/>
    <property type="molecule type" value="Genomic_DNA"/>
</dbReference>
<name>W9WC54_9EURO</name>
<gene>
    <name evidence="9" type="ORF">A1O5_11214</name>
</gene>